<dbReference type="GO" id="GO:0042110">
    <property type="term" value="P:T cell activation"/>
    <property type="evidence" value="ECO:0007669"/>
    <property type="project" value="UniProtKB-ARBA"/>
</dbReference>
<feature type="compositionally biased region" description="Low complexity" evidence="10">
    <location>
        <begin position="146"/>
        <end position="161"/>
    </location>
</feature>
<dbReference type="Ensembl" id="ENSOKIT00005029617.1">
    <property type="protein sequence ID" value="ENSOKIP00005027969.1"/>
    <property type="gene ID" value="ENSOKIG00005012144.1"/>
</dbReference>
<keyword evidence="7" id="KW-0325">Glycoprotein</keyword>
<feature type="domain" description="Ig-like" evidence="13">
    <location>
        <begin position="25"/>
        <end position="136"/>
    </location>
</feature>
<dbReference type="InterPro" id="IPR013783">
    <property type="entry name" value="Ig-like_fold"/>
</dbReference>
<evidence type="ECO:0000256" key="8">
    <source>
        <dbReference type="ARBA" id="ARBA00023319"/>
    </source>
</evidence>
<organism evidence="14 15">
    <name type="scientific">Oncorhynchus kisutch</name>
    <name type="common">Coho salmon</name>
    <name type="synonym">Salmo kisutch</name>
    <dbReference type="NCBI Taxonomy" id="8019"/>
    <lineage>
        <taxon>Eukaryota</taxon>
        <taxon>Metazoa</taxon>
        <taxon>Chordata</taxon>
        <taxon>Craniata</taxon>
        <taxon>Vertebrata</taxon>
        <taxon>Euteleostomi</taxon>
        <taxon>Actinopterygii</taxon>
        <taxon>Neopterygii</taxon>
        <taxon>Teleostei</taxon>
        <taxon>Protacanthopterygii</taxon>
        <taxon>Salmoniformes</taxon>
        <taxon>Salmonidae</taxon>
        <taxon>Salmoninae</taxon>
        <taxon>Oncorhynchus</taxon>
    </lineage>
</organism>
<dbReference type="InterPro" id="IPR003599">
    <property type="entry name" value="Ig_sub"/>
</dbReference>
<keyword evidence="6" id="KW-1015">Disulfide bond</keyword>
<keyword evidence="2 11" id="KW-0812">Transmembrane</keyword>
<dbReference type="GO" id="GO:0009897">
    <property type="term" value="C:external side of plasma membrane"/>
    <property type="evidence" value="ECO:0007669"/>
    <property type="project" value="TreeGrafter"/>
</dbReference>
<sequence length="307" mass="34360">MYIFSRYGLHFCWLCFCCLSTTTEGQVQVVAPMSRVHAVAGGDVILPCFLNPTMNAANHTVEWLRPDLKPKEAHCYRDHRDSEEDQNPSYKRRTSLFKEELKNGNVSLKLTGVTLSDAGSYTCFIPTVSRTQRPVVQLLVDDKKYSSPPRQPSQSSPGSQPVLSIEGTNGSGLVLRCESEGWYPEPELEWLDNNGTILPAAGPTETETDTEGFFTVRRNVTIQQTDNNWFTCRVQQQNTFRTKQIRIPDYIFPKPCQSYWTVGLCLALGAAMGAAVAAPMGYVVGNRRAKRQCVTGDLDYQDLSELN</sequence>
<dbReference type="InterPro" id="IPR053896">
    <property type="entry name" value="BTN3A2-like_Ig-C"/>
</dbReference>
<evidence type="ECO:0000256" key="12">
    <source>
        <dbReference type="SAM" id="SignalP"/>
    </source>
</evidence>
<dbReference type="PANTHER" id="PTHR24100">
    <property type="entry name" value="BUTYROPHILIN"/>
    <property type="match status" value="1"/>
</dbReference>
<dbReference type="PANTHER" id="PTHR24100:SF151">
    <property type="entry name" value="ICOS LIGAND"/>
    <property type="match status" value="1"/>
</dbReference>
<dbReference type="FunFam" id="2.60.40.10:FF:000142">
    <property type="entry name" value="V-set domain-containing T-cell activation inhibitor 1"/>
    <property type="match status" value="1"/>
</dbReference>
<evidence type="ECO:0000256" key="1">
    <source>
        <dbReference type="ARBA" id="ARBA00004370"/>
    </source>
</evidence>
<dbReference type="InterPro" id="IPR013106">
    <property type="entry name" value="Ig_V-set"/>
</dbReference>
<name>A0A8C7FGY3_ONCKI</name>
<dbReference type="Proteomes" id="UP000694557">
    <property type="component" value="Unassembled WGS sequence"/>
</dbReference>
<keyword evidence="15" id="KW-1185">Reference proteome</keyword>
<evidence type="ECO:0000256" key="6">
    <source>
        <dbReference type="ARBA" id="ARBA00023157"/>
    </source>
</evidence>
<evidence type="ECO:0000256" key="7">
    <source>
        <dbReference type="ARBA" id="ARBA00023180"/>
    </source>
</evidence>
<dbReference type="Pfam" id="PF22705">
    <property type="entry name" value="C2-set_3"/>
    <property type="match status" value="1"/>
</dbReference>
<keyword evidence="5 11" id="KW-0472">Membrane</keyword>
<evidence type="ECO:0000256" key="11">
    <source>
        <dbReference type="SAM" id="Phobius"/>
    </source>
</evidence>
<dbReference type="InterPro" id="IPR050504">
    <property type="entry name" value="IgSF_BTN/MOG"/>
</dbReference>
<feature type="region of interest" description="Disordered" evidence="10">
    <location>
        <begin position="144"/>
        <end position="165"/>
    </location>
</feature>
<comment type="similarity">
    <text evidence="9">Belongs to the SKINT family.</text>
</comment>
<dbReference type="GeneTree" id="ENSGT01050000244843"/>
<evidence type="ECO:0000256" key="2">
    <source>
        <dbReference type="ARBA" id="ARBA00022692"/>
    </source>
</evidence>
<dbReference type="AlphaFoldDB" id="A0A8C7FGY3"/>
<dbReference type="Pfam" id="PF07686">
    <property type="entry name" value="V-set"/>
    <property type="match status" value="1"/>
</dbReference>
<dbReference type="FunFam" id="2.60.40.10:FF:000088">
    <property type="entry name" value="Butyrophilin subfamily 1 member A1"/>
    <property type="match status" value="1"/>
</dbReference>
<accession>A0A8C7FGY3</accession>
<keyword evidence="8" id="KW-0393">Immunoglobulin domain</keyword>
<reference evidence="14" key="2">
    <citation type="submission" date="2025-09" db="UniProtKB">
        <authorList>
            <consortium name="Ensembl"/>
        </authorList>
    </citation>
    <scope>IDENTIFICATION</scope>
</reference>
<keyword evidence="3 12" id="KW-0732">Signal</keyword>
<evidence type="ECO:0000256" key="9">
    <source>
        <dbReference type="ARBA" id="ARBA00038221"/>
    </source>
</evidence>
<evidence type="ECO:0000256" key="10">
    <source>
        <dbReference type="SAM" id="MobiDB-lite"/>
    </source>
</evidence>
<dbReference type="InterPro" id="IPR007110">
    <property type="entry name" value="Ig-like_dom"/>
</dbReference>
<reference evidence="14" key="1">
    <citation type="submission" date="2025-08" db="UniProtKB">
        <authorList>
            <consortium name="Ensembl"/>
        </authorList>
    </citation>
    <scope>IDENTIFICATION</scope>
</reference>
<feature type="signal peptide" evidence="12">
    <location>
        <begin position="1"/>
        <end position="25"/>
    </location>
</feature>
<dbReference type="GO" id="GO:0050852">
    <property type="term" value="P:T cell receptor signaling pathway"/>
    <property type="evidence" value="ECO:0007669"/>
    <property type="project" value="TreeGrafter"/>
</dbReference>
<feature type="chain" id="PRO_5034913549" description="Ig-like domain-containing protein" evidence="12">
    <location>
        <begin position="26"/>
        <end position="307"/>
    </location>
</feature>
<evidence type="ECO:0000256" key="3">
    <source>
        <dbReference type="ARBA" id="ARBA00022729"/>
    </source>
</evidence>
<dbReference type="SMART" id="SM00409">
    <property type="entry name" value="IG"/>
    <property type="match status" value="1"/>
</dbReference>
<evidence type="ECO:0000313" key="14">
    <source>
        <dbReference type="Ensembl" id="ENSOKIP00005027969.1"/>
    </source>
</evidence>
<proteinExistence type="inferred from homology"/>
<dbReference type="SMART" id="SM00406">
    <property type="entry name" value="IGv"/>
    <property type="match status" value="1"/>
</dbReference>
<dbReference type="GO" id="GO:0005102">
    <property type="term" value="F:signaling receptor binding"/>
    <property type="evidence" value="ECO:0007669"/>
    <property type="project" value="TreeGrafter"/>
</dbReference>
<dbReference type="GO" id="GO:0001817">
    <property type="term" value="P:regulation of cytokine production"/>
    <property type="evidence" value="ECO:0007669"/>
    <property type="project" value="TreeGrafter"/>
</dbReference>
<feature type="domain" description="Ig-like" evidence="13">
    <location>
        <begin position="157"/>
        <end position="248"/>
    </location>
</feature>
<keyword evidence="4 11" id="KW-1133">Transmembrane helix</keyword>
<dbReference type="GO" id="GO:1903037">
    <property type="term" value="P:regulation of leukocyte cell-cell adhesion"/>
    <property type="evidence" value="ECO:0007669"/>
    <property type="project" value="UniProtKB-ARBA"/>
</dbReference>
<evidence type="ECO:0000313" key="15">
    <source>
        <dbReference type="Proteomes" id="UP000694557"/>
    </source>
</evidence>
<feature type="transmembrane region" description="Helical" evidence="11">
    <location>
        <begin position="259"/>
        <end position="284"/>
    </location>
</feature>
<dbReference type="SUPFAM" id="SSF48726">
    <property type="entry name" value="Immunoglobulin"/>
    <property type="match status" value="2"/>
</dbReference>
<dbReference type="GO" id="GO:0050863">
    <property type="term" value="P:regulation of T cell activation"/>
    <property type="evidence" value="ECO:0007669"/>
    <property type="project" value="UniProtKB-ARBA"/>
</dbReference>
<dbReference type="Gene3D" id="2.60.40.10">
    <property type="entry name" value="Immunoglobulins"/>
    <property type="match status" value="2"/>
</dbReference>
<evidence type="ECO:0000256" key="5">
    <source>
        <dbReference type="ARBA" id="ARBA00023136"/>
    </source>
</evidence>
<dbReference type="PROSITE" id="PS50835">
    <property type="entry name" value="IG_LIKE"/>
    <property type="match status" value="2"/>
</dbReference>
<comment type="subcellular location">
    <subcellularLocation>
        <location evidence="1">Membrane</location>
    </subcellularLocation>
</comment>
<evidence type="ECO:0000256" key="4">
    <source>
        <dbReference type="ARBA" id="ARBA00022989"/>
    </source>
</evidence>
<evidence type="ECO:0000259" key="13">
    <source>
        <dbReference type="PROSITE" id="PS50835"/>
    </source>
</evidence>
<protein>
    <recommendedName>
        <fullName evidence="13">Ig-like domain-containing protein</fullName>
    </recommendedName>
</protein>
<dbReference type="InterPro" id="IPR036179">
    <property type="entry name" value="Ig-like_dom_sf"/>
</dbReference>